<name>A0A4Y2VN87_ARAVE</name>
<protein>
    <recommendedName>
        <fullName evidence="4">C2H2-type domain-containing protein</fullName>
    </recommendedName>
</protein>
<evidence type="ECO:0000313" key="2">
    <source>
        <dbReference type="EMBL" id="GBO26062.1"/>
    </source>
</evidence>
<proteinExistence type="predicted"/>
<gene>
    <name evidence="2" type="ORF">AVEN_224829_1</name>
</gene>
<dbReference type="EMBL" id="BGPR01049083">
    <property type="protein sequence ID" value="GBO26062.1"/>
    <property type="molecule type" value="Genomic_DNA"/>
</dbReference>
<accession>A0A4Y2VN87</accession>
<feature type="compositionally biased region" description="Basic residues" evidence="1">
    <location>
        <begin position="45"/>
        <end position="55"/>
    </location>
</feature>
<sequence length="327" mass="36649">MYHPSNGMPRTPNTWGYIAVHEKQEANRAATASHGELPRLPSREGRKKQKLKKGINSKGEKALGYLGVVNPVTPEEAVSASEVSLLSVAESIGSTSGETSNSFSPRHETQVRQNHTNSKITHKCGPCSFQTQNFNAFNWHINKFHKGKYFLQCVNCNKNLYSKGSYRIHVNNCKNKPAQDLPHLENETLLDLVPTTNNSGRGDHKSIDIMTDLCIELEGKHRAPKVLIDSVVSKVQDLLEVCGSDLSLNQISSNYLRKRHYTKLGVYVKPEECLLGNEHSVKKGYFIPFKKLLSNLLQSPEYSKYFCEPYRGEGKVENGVLCDFLVA</sequence>
<evidence type="ECO:0000256" key="1">
    <source>
        <dbReference type="SAM" id="MobiDB-lite"/>
    </source>
</evidence>
<dbReference type="Proteomes" id="UP000499080">
    <property type="component" value="Unassembled WGS sequence"/>
</dbReference>
<evidence type="ECO:0000313" key="3">
    <source>
        <dbReference type="Proteomes" id="UP000499080"/>
    </source>
</evidence>
<evidence type="ECO:0008006" key="4">
    <source>
        <dbReference type="Google" id="ProtNLM"/>
    </source>
</evidence>
<feature type="region of interest" description="Disordered" evidence="1">
    <location>
        <begin position="26"/>
        <end position="56"/>
    </location>
</feature>
<dbReference type="AlphaFoldDB" id="A0A4Y2VN87"/>
<keyword evidence="3" id="KW-1185">Reference proteome</keyword>
<reference evidence="2 3" key="1">
    <citation type="journal article" date="2019" name="Sci. Rep.">
        <title>Orb-weaving spider Araneus ventricosus genome elucidates the spidroin gene catalogue.</title>
        <authorList>
            <person name="Kono N."/>
            <person name="Nakamura H."/>
            <person name="Ohtoshi R."/>
            <person name="Moran D.A.P."/>
            <person name="Shinohara A."/>
            <person name="Yoshida Y."/>
            <person name="Fujiwara M."/>
            <person name="Mori M."/>
            <person name="Tomita M."/>
            <person name="Arakawa K."/>
        </authorList>
    </citation>
    <scope>NUCLEOTIDE SEQUENCE [LARGE SCALE GENOMIC DNA]</scope>
</reference>
<comment type="caution">
    <text evidence="2">The sequence shown here is derived from an EMBL/GenBank/DDBJ whole genome shotgun (WGS) entry which is preliminary data.</text>
</comment>
<organism evidence="2 3">
    <name type="scientific">Araneus ventricosus</name>
    <name type="common">Orbweaver spider</name>
    <name type="synonym">Epeira ventricosa</name>
    <dbReference type="NCBI Taxonomy" id="182803"/>
    <lineage>
        <taxon>Eukaryota</taxon>
        <taxon>Metazoa</taxon>
        <taxon>Ecdysozoa</taxon>
        <taxon>Arthropoda</taxon>
        <taxon>Chelicerata</taxon>
        <taxon>Arachnida</taxon>
        <taxon>Araneae</taxon>
        <taxon>Araneomorphae</taxon>
        <taxon>Entelegynae</taxon>
        <taxon>Araneoidea</taxon>
        <taxon>Araneidae</taxon>
        <taxon>Araneus</taxon>
    </lineage>
</organism>